<keyword evidence="9" id="KW-1003">Cell membrane</keyword>
<comment type="similarity">
    <text evidence="9">Belongs to the NqrDE/RnfAE family.</text>
</comment>
<dbReference type="PANTHER" id="PTHR30586:SF0">
    <property type="entry name" value="ION-TRANSLOCATING OXIDOREDUCTASE COMPLEX SUBUNIT E"/>
    <property type="match status" value="1"/>
</dbReference>
<comment type="subunit">
    <text evidence="9">The complex is composed of six subunits: RnfA, RnfB, RnfC, RnfD, RnfE and RnfG.</text>
</comment>
<feature type="transmembrane region" description="Helical" evidence="9">
    <location>
        <begin position="211"/>
        <end position="232"/>
    </location>
</feature>
<name>A0A9D1WBA8_9GAMM</name>
<accession>A0A9D1WBA8</accession>
<dbReference type="InterPro" id="IPR003667">
    <property type="entry name" value="NqrDE/RnfAE"/>
</dbReference>
<feature type="transmembrane region" description="Helical" evidence="9">
    <location>
        <begin position="68"/>
        <end position="89"/>
    </location>
</feature>
<keyword evidence="2 9" id="KW-0813">Transport</keyword>
<evidence type="ECO:0000256" key="8">
    <source>
        <dbReference type="ARBA" id="ARBA00023136"/>
    </source>
</evidence>
<evidence type="ECO:0000256" key="9">
    <source>
        <dbReference type="HAMAP-Rule" id="MF_00478"/>
    </source>
</evidence>
<comment type="caution">
    <text evidence="10">The sequence shown here is derived from an EMBL/GenBank/DDBJ whole genome shotgun (WGS) entry which is preliminary data.</text>
</comment>
<evidence type="ECO:0000313" key="10">
    <source>
        <dbReference type="EMBL" id="HIX56045.1"/>
    </source>
</evidence>
<keyword evidence="6 9" id="KW-0249">Electron transport</keyword>
<dbReference type="PANTHER" id="PTHR30586">
    <property type="entry name" value="ELECTRON TRANSPORT COMPLEX PROTEIN RNFE"/>
    <property type="match status" value="1"/>
</dbReference>
<keyword evidence="8 9" id="KW-0472">Membrane</keyword>
<dbReference type="GO" id="GO:0022900">
    <property type="term" value="P:electron transport chain"/>
    <property type="evidence" value="ECO:0007669"/>
    <property type="project" value="UniProtKB-UniRule"/>
</dbReference>
<dbReference type="Pfam" id="PF02508">
    <property type="entry name" value="Rnf-Nqr"/>
    <property type="match status" value="1"/>
</dbReference>
<comment type="subcellular location">
    <subcellularLocation>
        <location evidence="9">Cell inner membrane</location>
        <topology evidence="9">Multi-pass membrane protein</topology>
    </subcellularLocation>
    <subcellularLocation>
        <location evidence="1">Endomembrane system</location>
        <topology evidence="1">Multi-pass membrane protein</topology>
    </subcellularLocation>
</comment>
<evidence type="ECO:0000256" key="6">
    <source>
        <dbReference type="ARBA" id="ARBA00022982"/>
    </source>
</evidence>
<dbReference type="HAMAP" id="MF_00478">
    <property type="entry name" value="RsxE_RnfE"/>
    <property type="match status" value="1"/>
</dbReference>
<dbReference type="NCBIfam" id="TIGR01948">
    <property type="entry name" value="rnfE"/>
    <property type="match status" value="1"/>
</dbReference>
<dbReference type="EMBL" id="DXEV01000022">
    <property type="protein sequence ID" value="HIX56045.1"/>
    <property type="molecule type" value="Genomic_DNA"/>
</dbReference>
<feature type="transmembrane region" description="Helical" evidence="9">
    <location>
        <begin position="128"/>
        <end position="145"/>
    </location>
</feature>
<keyword evidence="5 9" id="KW-1278">Translocase</keyword>
<evidence type="ECO:0000313" key="11">
    <source>
        <dbReference type="Proteomes" id="UP000886829"/>
    </source>
</evidence>
<dbReference type="NCBIfam" id="NF009070">
    <property type="entry name" value="PRK12405.1"/>
    <property type="match status" value="1"/>
</dbReference>
<gene>
    <name evidence="9" type="primary">rnfE</name>
    <name evidence="10" type="ORF">H9850_01060</name>
</gene>
<reference evidence="10" key="2">
    <citation type="submission" date="2021-04" db="EMBL/GenBank/DDBJ databases">
        <authorList>
            <person name="Gilroy R."/>
        </authorList>
    </citation>
    <scope>NUCLEOTIDE SEQUENCE</scope>
    <source>
        <strain evidence="10">USASDec5-558</strain>
    </source>
</reference>
<dbReference type="Proteomes" id="UP000886829">
    <property type="component" value="Unassembled WGS sequence"/>
</dbReference>
<keyword evidence="3 9" id="KW-0997">Cell inner membrane</keyword>
<evidence type="ECO:0000256" key="7">
    <source>
        <dbReference type="ARBA" id="ARBA00022989"/>
    </source>
</evidence>
<dbReference type="InterPro" id="IPR010968">
    <property type="entry name" value="RnfE"/>
</dbReference>
<reference evidence="10" key="1">
    <citation type="journal article" date="2021" name="PeerJ">
        <title>Extensive microbial diversity within the chicken gut microbiome revealed by metagenomics and culture.</title>
        <authorList>
            <person name="Gilroy R."/>
            <person name="Ravi A."/>
            <person name="Getino M."/>
            <person name="Pursley I."/>
            <person name="Horton D.L."/>
            <person name="Alikhan N.F."/>
            <person name="Baker D."/>
            <person name="Gharbi K."/>
            <person name="Hall N."/>
            <person name="Watson M."/>
            <person name="Adriaenssens E.M."/>
            <person name="Foster-Nyarko E."/>
            <person name="Jarju S."/>
            <person name="Secka A."/>
            <person name="Antonio M."/>
            <person name="Oren A."/>
            <person name="Chaudhuri R.R."/>
            <person name="La Ragione R."/>
            <person name="Hildebrand F."/>
            <person name="Pallen M.J."/>
        </authorList>
    </citation>
    <scope>NUCLEOTIDE SEQUENCE</scope>
    <source>
        <strain evidence="10">USASDec5-558</strain>
    </source>
</reference>
<protein>
    <recommendedName>
        <fullName evidence="9">Ion-translocating oxidoreductase complex subunit E</fullName>
        <ecNumber evidence="9">7.-.-.-</ecNumber>
    </recommendedName>
    <alternativeName>
        <fullName evidence="9">Rnf electron transport complex subunit E</fullName>
    </alternativeName>
</protein>
<organism evidence="10 11">
    <name type="scientific">Candidatus Anaerobiospirillum pullistercoris</name>
    <dbReference type="NCBI Taxonomy" id="2838452"/>
    <lineage>
        <taxon>Bacteria</taxon>
        <taxon>Pseudomonadati</taxon>
        <taxon>Pseudomonadota</taxon>
        <taxon>Gammaproteobacteria</taxon>
        <taxon>Aeromonadales</taxon>
        <taxon>Succinivibrionaceae</taxon>
        <taxon>Anaerobiospirillum</taxon>
    </lineage>
</organism>
<dbReference type="EC" id="7.-.-.-" evidence="9"/>
<evidence type="ECO:0000256" key="1">
    <source>
        <dbReference type="ARBA" id="ARBA00004127"/>
    </source>
</evidence>
<sequence length="255" mass="27393">MPTKSSPATVVEGQLHSETELEASASTKAKKISLFEIFLQGIWKNNPGLCQLLGMCPLLAVTTSAANALGLGIATVVVLTISSTVIACIRKLIVPEVRIPIYVVLIAALVTVVRFEVEAYFPELYRQLGIYLALIATNCIIMGRAEAFAGRNNPLRSAVDAISCGIGFTLVLFVLGSVREILGNGTFFVGGSDLLGAWAADFEMQLFSTDYTLLIAILPPGGFFVLAFLIAAKNALDGRKKRRADRKSRIKSINV</sequence>
<keyword evidence="4 9" id="KW-0812">Transmembrane</keyword>
<dbReference type="AlphaFoldDB" id="A0A9D1WBA8"/>
<evidence type="ECO:0000256" key="2">
    <source>
        <dbReference type="ARBA" id="ARBA00022448"/>
    </source>
</evidence>
<comment type="function">
    <text evidence="9">Part of a membrane-bound complex that couples electron transfer with translocation of ions across the membrane.</text>
</comment>
<feature type="transmembrane region" description="Helical" evidence="9">
    <location>
        <begin position="157"/>
        <end position="178"/>
    </location>
</feature>
<dbReference type="GO" id="GO:0012505">
    <property type="term" value="C:endomembrane system"/>
    <property type="evidence" value="ECO:0007669"/>
    <property type="project" value="UniProtKB-SubCell"/>
</dbReference>
<evidence type="ECO:0000256" key="4">
    <source>
        <dbReference type="ARBA" id="ARBA00022692"/>
    </source>
</evidence>
<keyword evidence="7 9" id="KW-1133">Transmembrane helix</keyword>
<feature type="transmembrane region" description="Helical" evidence="9">
    <location>
        <begin position="101"/>
        <end position="122"/>
    </location>
</feature>
<proteinExistence type="inferred from homology"/>
<dbReference type="GO" id="GO:0005886">
    <property type="term" value="C:plasma membrane"/>
    <property type="evidence" value="ECO:0007669"/>
    <property type="project" value="UniProtKB-SubCell"/>
</dbReference>
<evidence type="ECO:0000256" key="5">
    <source>
        <dbReference type="ARBA" id="ARBA00022967"/>
    </source>
</evidence>
<evidence type="ECO:0000256" key="3">
    <source>
        <dbReference type="ARBA" id="ARBA00022519"/>
    </source>
</evidence>
<dbReference type="PIRSF" id="PIRSF006102">
    <property type="entry name" value="NQR_DE"/>
    <property type="match status" value="1"/>
</dbReference>